<feature type="transmembrane region" description="Helical" evidence="7">
    <location>
        <begin position="45"/>
        <end position="72"/>
    </location>
</feature>
<dbReference type="EMBL" id="LQXA01000044">
    <property type="protein sequence ID" value="KZC94383.1"/>
    <property type="molecule type" value="Genomic_DNA"/>
</dbReference>
<evidence type="ECO:0000256" key="4">
    <source>
        <dbReference type="ARBA" id="ARBA00022692"/>
    </source>
</evidence>
<evidence type="ECO:0000256" key="2">
    <source>
        <dbReference type="ARBA" id="ARBA00022448"/>
    </source>
</evidence>
<dbReference type="STRING" id="31965.AWH51_13810"/>
<sequence>MSTATSPRTSTEPPAPPAPRQRQRRGKAPEASTTRRIQQSLSERIAPYAYVAPFFIIFIVFGLFPLVFTFYVSLFDWNPIGKQTFVGLANFQQLFADDRFWNALVNTFAIFLISTIPQLLLALFLAHLLNHARLKWANFFRMALLVPYITSVAATAIVFAQIFDRNFGLINWVLGIFGLPSINFMATNHGSWILISAMVMWRWFGYNTLLYLAGLQALPREMFEAAAVDGASSWQQFRHLTIPALRPIIIFTVIMSTIGGLQIFTEPLLAAPESGLTCGAGRQCQTLALFLYEQGFGQFKFGYGSAIGVVLFVIVVVVALLNFYLSTRTRKAS</sequence>
<evidence type="ECO:0000256" key="6">
    <source>
        <dbReference type="ARBA" id="ARBA00023136"/>
    </source>
</evidence>
<evidence type="ECO:0000313" key="11">
    <source>
        <dbReference type="Proteomes" id="UP000076218"/>
    </source>
</evidence>
<dbReference type="AlphaFoldDB" id="A0A154UZ12"/>
<dbReference type="Proteomes" id="UP000076218">
    <property type="component" value="Unassembled WGS sequence"/>
</dbReference>
<dbReference type="RefSeq" id="WP_063072281.1">
    <property type="nucleotide sequence ID" value="NZ_LQXA01000044.1"/>
</dbReference>
<feature type="region of interest" description="Disordered" evidence="8">
    <location>
        <begin position="1"/>
        <end position="36"/>
    </location>
</feature>
<proteinExistence type="inferred from homology"/>
<dbReference type="SUPFAM" id="SSF161098">
    <property type="entry name" value="MetI-like"/>
    <property type="match status" value="1"/>
</dbReference>
<keyword evidence="6 7" id="KW-0472">Membrane</keyword>
<evidence type="ECO:0000256" key="8">
    <source>
        <dbReference type="SAM" id="MobiDB-lite"/>
    </source>
</evidence>
<feature type="transmembrane region" description="Helical" evidence="7">
    <location>
        <begin position="244"/>
        <end position="264"/>
    </location>
</feature>
<feature type="domain" description="ABC transmembrane type-1" evidence="9">
    <location>
        <begin position="104"/>
        <end position="322"/>
    </location>
</feature>
<keyword evidence="5 7" id="KW-1133">Transmembrane helix</keyword>
<dbReference type="OrthoDB" id="4319190at2"/>
<organism evidence="10 11">
    <name type="scientific">Clavibacter tessellarius</name>
    <dbReference type="NCBI Taxonomy" id="31965"/>
    <lineage>
        <taxon>Bacteria</taxon>
        <taxon>Bacillati</taxon>
        <taxon>Actinomycetota</taxon>
        <taxon>Actinomycetes</taxon>
        <taxon>Micrococcales</taxon>
        <taxon>Microbacteriaceae</taxon>
        <taxon>Clavibacter</taxon>
    </lineage>
</organism>
<dbReference type="PROSITE" id="PS50928">
    <property type="entry name" value="ABC_TM1"/>
    <property type="match status" value="1"/>
</dbReference>
<feature type="compositionally biased region" description="Low complexity" evidence="8">
    <location>
        <begin position="1"/>
        <end position="12"/>
    </location>
</feature>
<evidence type="ECO:0000259" key="9">
    <source>
        <dbReference type="PROSITE" id="PS50928"/>
    </source>
</evidence>
<evidence type="ECO:0000256" key="5">
    <source>
        <dbReference type="ARBA" id="ARBA00022989"/>
    </source>
</evidence>
<evidence type="ECO:0000256" key="3">
    <source>
        <dbReference type="ARBA" id="ARBA00022475"/>
    </source>
</evidence>
<protein>
    <submittedName>
        <fullName evidence="10">ABC transporter permease</fullName>
    </submittedName>
</protein>
<name>A0A154UZ12_9MICO</name>
<comment type="caution">
    <text evidence="10">The sequence shown here is derived from an EMBL/GenBank/DDBJ whole genome shotgun (WGS) entry which is preliminary data.</text>
</comment>
<dbReference type="InterPro" id="IPR000515">
    <property type="entry name" value="MetI-like"/>
</dbReference>
<dbReference type="InterPro" id="IPR051393">
    <property type="entry name" value="ABC_transporter_permease"/>
</dbReference>
<comment type="similarity">
    <text evidence="7">Belongs to the binding-protein-dependent transport system permease family.</text>
</comment>
<dbReference type="Gene3D" id="1.10.3720.10">
    <property type="entry name" value="MetI-like"/>
    <property type="match status" value="1"/>
</dbReference>
<comment type="subcellular location">
    <subcellularLocation>
        <location evidence="1 7">Cell membrane</location>
        <topology evidence="1 7">Multi-pass membrane protein</topology>
    </subcellularLocation>
</comment>
<reference evidence="10 11" key="1">
    <citation type="submission" date="2016-01" db="EMBL/GenBank/DDBJ databases">
        <title>Draft genome sequence of Clavibacter michiganensis subsp. tessellarius DOAB 609.</title>
        <authorList>
            <person name="Tambong J.T."/>
        </authorList>
    </citation>
    <scope>NUCLEOTIDE SEQUENCE [LARGE SCALE GENOMIC DNA]</scope>
    <source>
        <strain evidence="10 11">DOAB 609</strain>
    </source>
</reference>
<dbReference type="Pfam" id="PF00528">
    <property type="entry name" value="BPD_transp_1"/>
    <property type="match status" value="1"/>
</dbReference>
<gene>
    <name evidence="10" type="ORF">AWH51_13810</name>
</gene>
<feature type="transmembrane region" description="Helical" evidence="7">
    <location>
        <begin position="108"/>
        <end position="130"/>
    </location>
</feature>
<evidence type="ECO:0000313" key="10">
    <source>
        <dbReference type="EMBL" id="KZC94383.1"/>
    </source>
</evidence>
<feature type="transmembrane region" description="Helical" evidence="7">
    <location>
        <begin position="169"/>
        <end position="195"/>
    </location>
</feature>
<evidence type="ECO:0000256" key="7">
    <source>
        <dbReference type="RuleBase" id="RU363032"/>
    </source>
</evidence>
<dbReference type="GO" id="GO:0055085">
    <property type="term" value="P:transmembrane transport"/>
    <property type="evidence" value="ECO:0007669"/>
    <property type="project" value="InterPro"/>
</dbReference>
<keyword evidence="3" id="KW-1003">Cell membrane</keyword>
<keyword evidence="2 7" id="KW-0813">Transport</keyword>
<feature type="transmembrane region" description="Helical" evidence="7">
    <location>
        <begin position="142"/>
        <end position="163"/>
    </location>
</feature>
<dbReference type="CDD" id="cd06261">
    <property type="entry name" value="TM_PBP2"/>
    <property type="match status" value="1"/>
</dbReference>
<feature type="transmembrane region" description="Helical" evidence="7">
    <location>
        <begin position="301"/>
        <end position="325"/>
    </location>
</feature>
<evidence type="ECO:0000256" key="1">
    <source>
        <dbReference type="ARBA" id="ARBA00004651"/>
    </source>
</evidence>
<keyword evidence="4 7" id="KW-0812">Transmembrane</keyword>
<dbReference type="PANTHER" id="PTHR30193">
    <property type="entry name" value="ABC TRANSPORTER PERMEASE PROTEIN"/>
    <property type="match status" value="1"/>
</dbReference>
<dbReference type="GO" id="GO:0005886">
    <property type="term" value="C:plasma membrane"/>
    <property type="evidence" value="ECO:0007669"/>
    <property type="project" value="UniProtKB-SubCell"/>
</dbReference>
<accession>A0A154UZ12</accession>
<dbReference type="PANTHER" id="PTHR30193:SF37">
    <property type="entry name" value="INNER MEMBRANE ABC TRANSPORTER PERMEASE PROTEIN YCJO"/>
    <property type="match status" value="1"/>
</dbReference>
<dbReference type="InterPro" id="IPR035906">
    <property type="entry name" value="MetI-like_sf"/>
</dbReference>